<accession>A0A194W220</accession>
<dbReference type="OrthoDB" id="206452at2759"/>
<dbReference type="SUPFAM" id="SSF143990">
    <property type="entry name" value="YbiA-like"/>
    <property type="match status" value="1"/>
</dbReference>
<protein>
    <recommendedName>
        <fullName evidence="1">NADAR domain-containing protein</fullName>
    </recommendedName>
</protein>
<reference evidence="2" key="1">
    <citation type="submission" date="2014-12" db="EMBL/GenBank/DDBJ databases">
        <title>Genome Sequence of Valsa Canker Pathogens Uncovers a Specific Adaption of Colonization on Woody Bark.</title>
        <authorList>
            <person name="Yin Z."/>
            <person name="Liu H."/>
            <person name="Gao X."/>
            <person name="Li Z."/>
            <person name="Song N."/>
            <person name="Ke X."/>
            <person name="Dai Q."/>
            <person name="Wu Y."/>
            <person name="Sun Y."/>
            <person name="Xu J.-R."/>
            <person name="Kang Z.K."/>
            <person name="Wang L."/>
            <person name="Huang L."/>
        </authorList>
    </citation>
    <scope>NUCLEOTIDE SEQUENCE [LARGE SCALE GENOMIC DNA]</scope>
    <source>
        <strain evidence="2">03-8</strain>
    </source>
</reference>
<dbReference type="SMR" id="A0A194W220"/>
<keyword evidence="3" id="KW-1185">Reference proteome</keyword>
<evidence type="ECO:0000259" key="1">
    <source>
        <dbReference type="Pfam" id="PF08719"/>
    </source>
</evidence>
<dbReference type="AlphaFoldDB" id="A0A194W220"/>
<sequence length="170" mass="19416">MPDAAYGELCQCYPYSFTVSKSKISSLIERPIDDDEDDANSPSDGNITFNCAEQFMMYCKLTACFTDDSWDKVKSDVVVAGNVVKFGHEYKLRRRLLATGDRLLVEAASRDRVWGIGYSAKHAMSYRQHWGENRLGRALMQTREQLRKEQEVALARENWEDTAIITSSKQ</sequence>
<dbReference type="InterPro" id="IPR037238">
    <property type="entry name" value="YbiA-like_sf"/>
</dbReference>
<dbReference type="Gene3D" id="1.10.357.40">
    <property type="entry name" value="YbiA-like"/>
    <property type="match status" value="1"/>
</dbReference>
<feature type="domain" description="NADAR" evidence="1">
    <location>
        <begin position="64"/>
        <end position="147"/>
    </location>
</feature>
<name>A0A194W220_CYTMA</name>
<dbReference type="NCBIfam" id="TIGR02464">
    <property type="entry name" value="ribofla_fusion"/>
    <property type="match status" value="1"/>
</dbReference>
<evidence type="ECO:0000313" key="2">
    <source>
        <dbReference type="EMBL" id="KUI70322.1"/>
    </source>
</evidence>
<evidence type="ECO:0000313" key="3">
    <source>
        <dbReference type="Proteomes" id="UP000078559"/>
    </source>
</evidence>
<dbReference type="InterPro" id="IPR012816">
    <property type="entry name" value="NADAR"/>
</dbReference>
<dbReference type="Proteomes" id="UP000078559">
    <property type="component" value="Chromosome 6"/>
</dbReference>
<dbReference type="CDD" id="cd15457">
    <property type="entry name" value="NADAR"/>
    <property type="match status" value="1"/>
</dbReference>
<proteinExistence type="predicted"/>
<dbReference type="Pfam" id="PF08719">
    <property type="entry name" value="NADAR"/>
    <property type="match status" value="1"/>
</dbReference>
<organism evidence="2 3">
    <name type="scientific">Cytospora mali</name>
    <name type="common">Apple Valsa canker fungus</name>
    <name type="synonym">Valsa mali</name>
    <dbReference type="NCBI Taxonomy" id="578113"/>
    <lineage>
        <taxon>Eukaryota</taxon>
        <taxon>Fungi</taxon>
        <taxon>Dikarya</taxon>
        <taxon>Ascomycota</taxon>
        <taxon>Pezizomycotina</taxon>
        <taxon>Sordariomycetes</taxon>
        <taxon>Sordariomycetidae</taxon>
        <taxon>Diaporthales</taxon>
        <taxon>Cytosporaceae</taxon>
        <taxon>Cytospora</taxon>
    </lineage>
</organism>
<gene>
    <name evidence="2" type="ORF">VM1G_06276</name>
</gene>
<dbReference type="EMBL" id="CM003103">
    <property type="protein sequence ID" value="KUI70322.1"/>
    <property type="molecule type" value="Genomic_DNA"/>
</dbReference>